<evidence type="ECO:0000313" key="3">
    <source>
        <dbReference type="EMBL" id="MBO2440140.1"/>
    </source>
</evidence>
<proteinExistence type="predicted"/>
<dbReference type="RefSeq" id="WP_208268511.1">
    <property type="nucleotide sequence ID" value="NZ_JAGEOK010000013.1"/>
</dbReference>
<dbReference type="EMBL" id="JAGEOK010000013">
    <property type="protein sequence ID" value="MBO2440140.1"/>
    <property type="molecule type" value="Genomic_DNA"/>
</dbReference>
<dbReference type="Proteomes" id="UP000666915">
    <property type="component" value="Unassembled WGS sequence"/>
</dbReference>
<protein>
    <submittedName>
        <fullName evidence="3">CU044_5270 family protein</fullName>
    </submittedName>
</protein>
<organism evidence="3 4">
    <name type="scientific">Actinomadura nitritigenes</name>
    <dbReference type="NCBI Taxonomy" id="134602"/>
    <lineage>
        <taxon>Bacteria</taxon>
        <taxon>Bacillati</taxon>
        <taxon>Actinomycetota</taxon>
        <taxon>Actinomycetes</taxon>
        <taxon>Streptosporangiales</taxon>
        <taxon>Thermomonosporaceae</taxon>
        <taxon>Actinomadura</taxon>
    </lineage>
</organism>
<name>A0ABS3R1M6_9ACTN</name>
<gene>
    <name evidence="3" type="ORF">J4557_21655</name>
</gene>
<comment type="caution">
    <text evidence="3">The sequence shown here is derived from an EMBL/GenBank/DDBJ whole genome shotgun (WGS) entry which is preliminary data.</text>
</comment>
<evidence type="ECO:0000256" key="2">
    <source>
        <dbReference type="SAM" id="Phobius"/>
    </source>
</evidence>
<keyword evidence="2" id="KW-0472">Membrane</keyword>
<dbReference type="NCBIfam" id="NF038083">
    <property type="entry name" value="CU044_5270_fam"/>
    <property type="match status" value="1"/>
</dbReference>
<sequence length="409" mass="43661">MDELDALRHMRTALAEEEPPDALAARIDWHPDETDGSQARATRSRPLRRRLRLPLAGAVAAALAAGAAAAAVVVSQPGDRAQGRTEPPKEGNVLLVAATNADKAPLGSYWHTRSISGQIFAVGRSAQDFYKVDSRQGNETWTGRDGKGSMFHLDMADVPLTAEDARKWRAAGAPKMARVPDPEGAVGSVFLDMGPRTMTAGPFPVSSGDLAYGLTPAKLARLPTEPKALEDALLNLRGDWHAYSAKRTKEPIRSLRGQERLRALSDVTTALLSTAPAPPKVRGAAFRMLAAQPGVRAGGRTTDPLGRAGTVISLPLKTTVPLGLYTAPKQLGTYTRELIVDPARGALLAVRDLVATPPKGSRPLPPGDDGKPRALAAKNMPDRFSRPGDLASYQAFEVAQWTDQAPPRR</sequence>
<evidence type="ECO:0000313" key="4">
    <source>
        <dbReference type="Proteomes" id="UP000666915"/>
    </source>
</evidence>
<evidence type="ECO:0000256" key="1">
    <source>
        <dbReference type="SAM" id="MobiDB-lite"/>
    </source>
</evidence>
<keyword evidence="2" id="KW-1133">Transmembrane helix</keyword>
<feature type="region of interest" description="Disordered" evidence="1">
    <location>
        <begin position="356"/>
        <end position="389"/>
    </location>
</feature>
<keyword evidence="2" id="KW-0812">Transmembrane</keyword>
<reference evidence="3 4" key="1">
    <citation type="submission" date="2021-03" db="EMBL/GenBank/DDBJ databases">
        <authorList>
            <person name="Kanchanasin P."/>
            <person name="Saeng-In P."/>
            <person name="Phongsopitanun W."/>
            <person name="Yuki M."/>
            <person name="Kudo T."/>
            <person name="Ohkuma M."/>
            <person name="Tanasupawat S."/>
        </authorList>
    </citation>
    <scope>NUCLEOTIDE SEQUENCE [LARGE SCALE GENOMIC DNA]</scope>
    <source>
        <strain evidence="3 4">L46</strain>
    </source>
</reference>
<dbReference type="InterPro" id="IPR047789">
    <property type="entry name" value="CU044_5270-like"/>
</dbReference>
<accession>A0ABS3R1M6</accession>
<feature type="transmembrane region" description="Helical" evidence="2">
    <location>
        <begin position="53"/>
        <end position="74"/>
    </location>
</feature>
<keyword evidence="4" id="KW-1185">Reference proteome</keyword>